<evidence type="ECO:0000313" key="2">
    <source>
        <dbReference type="Proteomes" id="UP000054874"/>
    </source>
</evidence>
<dbReference type="STRING" id="290052.ASU35_17810"/>
<comment type="caution">
    <text evidence="1">The sequence shown here is derived from an EMBL/GenBank/DDBJ whole genome shotgun (WGS) entry which is preliminary data.</text>
</comment>
<proteinExistence type="predicted"/>
<sequence length="240" mass="28880">MDYKEMKMRPINNKKDAIVFLNQMIVLVDKRMMRLKNAICDTEKLLNKYNNKDKIETTIYQAYAERIECLTMFLCNILGDETKNAVSYRQFRKIMDKKFSQGNKEFNLEPLDKAMIEMLDNMREQRNWGHHIPQSLFASQENFMVNEQNTSKKLFEKIFSDDEVYVSVWEYHDIEWLVNLYISAKMAYDNYKKVFQRMKKDYSALIENHMRVSRIKEPNARPFQFNQIAEDSLKVNSRKK</sequence>
<dbReference type="Proteomes" id="UP000054874">
    <property type="component" value="Unassembled WGS sequence"/>
</dbReference>
<protein>
    <submittedName>
        <fullName evidence="1">Uncharacterized protein</fullName>
    </submittedName>
</protein>
<keyword evidence="2" id="KW-1185">Reference proteome</keyword>
<reference evidence="1 2" key="1">
    <citation type="submission" date="2015-11" db="EMBL/GenBank/DDBJ databases">
        <title>Butyribacter intestini gen. nov., sp. nov., a butyric acid-producing bacterium of the family Lachnospiraceae isolated from the human faeces.</title>
        <authorList>
            <person name="Zou Y."/>
            <person name="Xue W."/>
            <person name="Luo G."/>
            <person name="Lv M."/>
        </authorList>
    </citation>
    <scope>NUCLEOTIDE SEQUENCE [LARGE SCALE GENOMIC DNA]</scope>
    <source>
        <strain evidence="1 2">ACET-33324</strain>
    </source>
</reference>
<organism evidence="1 2">
    <name type="scientific">Acetivibrio ethanolgignens</name>
    <dbReference type="NCBI Taxonomy" id="290052"/>
    <lineage>
        <taxon>Bacteria</taxon>
        <taxon>Bacillati</taxon>
        <taxon>Bacillota</taxon>
        <taxon>Clostridia</taxon>
        <taxon>Eubacteriales</taxon>
        <taxon>Oscillospiraceae</taxon>
        <taxon>Acetivibrio</taxon>
    </lineage>
</organism>
<gene>
    <name evidence="1" type="ORF">ASU35_17810</name>
</gene>
<dbReference type="EMBL" id="LNAM01000078">
    <property type="protein sequence ID" value="KSV59891.1"/>
    <property type="molecule type" value="Genomic_DNA"/>
</dbReference>
<name>A0A0V8QHL4_9FIRM</name>
<dbReference type="RefSeq" id="WP_058351881.1">
    <property type="nucleotide sequence ID" value="NZ_CABMMD010000078.1"/>
</dbReference>
<dbReference type="OrthoDB" id="2080161at2"/>
<dbReference type="AlphaFoldDB" id="A0A0V8QHL4"/>
<evidence type="ECO:0000313" key="1">
    <source>
        <dbReference type="EMBL" id="KSV59891.1"/>
    </source>
</evidence>
<accession>A0A0V8QHL4</accession>